<gene>
    <name evidence="4" type="ORF">CONLIGDRAFT_632497</name>
</gene>
<dbReference type="PANTHER" id="PTHR43976">
    <property type="entry name" value="SHORT CHAIN DEHYDROGENASE"/>
    <property type="match status" value="1"/>
</dbReference>
<name>A0A1J7JKQ4_9PEZI</name>
<dbReference type="EMBL" id="KV875098">
    <property type="protein sequence ID" value="OIW28242.1"/>
    <property type="molecule type" value="Genomic_DNA"/>
</dbReference>
<sequence>MPSGSVSPIPLPSSHRAKIDTCIVTGCSSGIGKALSQLIASKGQRLVATARKLSALDYLPDDNPNILKQALDVTSQTSVDAAIAAALQRFGRLDVVVNNAGYTLYGDAENASDEDARKCVETDFWGMVRVSKHALRILREENPKTGQQGGVILNVSSMGGRIAFPGNAFYHASKFAMEGFTEALSKEVRPEWNSKSYPFDLAIY</sequence>
<dbReference type="STRING" id="1408157.A0A1J7JKQ4"/>
<dbReference type="AlphaFoldDB" id="A0A1J7JKQ4"/>
<dbReference type="PANTHER" id="PTHR43976:SF16">
    <property type="entry name" value="SHORT-CHAIN DEHYDROGENASE_REDUCTASE FAMILY PROTEIN"/>
    <property type="match status" value="1"/>
</dbReference>
<dbReference type="Proteomes" id="UP000182658">
    <property type="component" value="Unassembled WGS sequence"/>
</dbReference>
<keyword evidence="5" id="KW-1185">Reference proteome</keyword>
<dbReference type="Pfam" id="PF00106">
    <property type="entry name" value="adh_short"/>
    <property type="match status" value="1"/>
</dbReference>
<proteinExistence type="inferred from homology"/>
<evidence type="ECO:0000313" key="4">
    <source>
        <dbReference type="EMBL" id="OIW28242.1"/>
    </source>
</evidence>
<evidence type="ECO:0000256" key="2">
    <source>
        <dbReference type="ARBA" id="ARBA00023002"/>
    </source>
</evidence>
<accession>A0A1J7JKQ4</accession>
<dbReference type="PRINTS" id="PR00080">
    <property type="entry name" value="SDRFAMILY"/>
</dbReference>
<dbReference type="InterPro" id="IPR036291">
    <property type="entry name" value="NAD(P)-bd_dom_sf"/>
</dbReference>
<dbReference type="OrthoDB" id="1274115at2759"/>
<dbReference type="InterPro" id="IPR002347">
    <property type="entry name" value="SDR_fam"/>
</dbReference>
<keyword evidence="2" id="KW-0560">Oxidoreductase</keyword>
<dbReference type="GO" id="GO:0016491">
    <property type="term" value="F:oxidoreductase activity"/>
    <property type="evidence" value="ECO:0007669"/>
    <property type="project" value="UniProtKB-KW"/>
</dbReference>
<dbReference type="SUPFAM" id="SSF51735">
    <property type="entry name" value="NAD(P)-binding Rossmann-fold domains"/>
    <property type="match status" value="1"/>
</dbReference>
<protein>
    <submittedName>
        <fullName evidence="4">NAD(P)-binding protein</fullName>
    </submittedName>
</protein>
<reference evidence="4 5" key="1">
    <citation type="submission" date="2016-10" db="EMBL/GenBank/DDBJ databases">
        <title>Draft genome sequence of Coniochaeta ligniaria NRRL30616, a lignocellulolytic fungus for bioabatement of inhibitors in plant biomass hydrolysates.</title>
        <authorList>
            <consortium name="DOE Joint Genome Institute"/>
            <person name="Jimenez D.J."/>
            <person name="Hector R.E."/>
            <person name="Riley R."/>
            <person name="Sun H."/>
            <person name="Grigoriev I.V."/>
            <person name="Van Elsas J.D."/>
            <person name="Nichols N.N."/>
        </authorList>
    </citation>
    <scope>NUCLEOTIDE SEQUENCE [LARGE SCALE GENOMIC DNA]</scope>
    <source>
        <strain evidence="4 5">NRRL 30616</strain>
    </source>
</reference>
<dbReference type="InterPro" id="IPR051911">
    <property type="entry name" value="SDR_oxidoreductase"/>
</dbReference>
<dbReference type="PRINTS" id="PR00081">
    <property type="entry name" value="GDHRDH"/>
</dbReference>
<organism evidence="4 5">
    <name type="scientific">Coniochaeta ligniaria NRRL 30616</name>
    <dbReference type="NCBI Taxonomy" id="1408157"/>
    <lineage>
        <taxon>Eukaryota</taxon>
        <taxon>Fungi</taxon>
        <taxon>Dikarya</taxon>
        <taxon>Ascomycota</taxon>
        <taxon>Pezizomycotina</taxon>
        <taxon>Sordariomycetes</taxon>
        <taxon>Sordariomycetidae</taxon>
        <taxon>Coniochaetales</taxon>
        <taxon>Coniochaetaceae</taxon>
        <taxon>Coniochaeta</taxon>
    </lineage>
</organism>
<evidence type="ECO:0000256" key="3">
    <source>
        <dbReference type="RuleBase" id="RU000363"/>
    </source>
</evidence>
<evidence type="ECO:0000256" key="1">
    <source>
        <dbReference type="ARBA" id="ARBA00006484"/>
    </source>
</evidence>
<dbReference type="InParanoid" id="A0A1J7JKQ4"/>
<evidence type="ECO:0000313" key="5">
    <source>
        <dbReference type="Proteomes" id="UP000182658"/>
    </source>
</evidence>
<dbReference type="Gene3D" id="3.40.50.720">
    <property type="entry name" value="NAD(P)-binding Rossmann-like Domain"/>
    <property type="match status" value="1"/>
</dbReference>
<comment type="similarity">
    <text evidence="1 3">Belongs to the short-chain dehydrogenases/reductases (SDR) family.</text>
</comment>